<comment type="caution">
    <text evidence="6">The sequence shown here is derived from an EMBL/GenBank/DDBJ whole genome shotgun (WGS) entry which is preliminary data.</text>
</comment>
<keyword evidence="2" id="KW-0227">DNA damage</keyword>
<dbReference type="GO" id="GO:0006281">
    <property type="term" value="P:DNA repair"/>
    <property type="evidence" value="ECO:0007669"/>
    <property type="project" value="InterPro"/>
</dbReference>
<evidence type="ECO:0000256" key="2">
    <source>
        <dbReference type="ARBA" id="ARBA00022763"/>
    </source>
</evidence>
<reference evidence="6 7" key="1">
    <citation type="submission" date="2020-08" db="EMBL/GenBank/DDBJ databases">
        <title>Sequencing the genomes of 1000 actinobacteria strains.</title>
        <authorList>
            <person name="Klenk H.-P."/>
        </authorList>
    </citation>
    <scope>NUCLEOTIDE SEQUENCE [LARGE SCALE GENOMIC DNA]</scope>
    <source>
        <strain evidence="6 7">DSM 45582</strain>
    </source>
</reference>
<dbReference type="Gene3D" id="3.30.70.270">
    <property type="match status" value="1"/>
</dbReference>
<dbReference type="CDD" id="cd03468">
    <property type="entry name" value="PolY_like"/>
    <property type="match status" value="1"/>
</dbReference>
<organism evidence="6 7">
    <name type="scientific">Saccharopolyspora gloriosae</name>
    <dbReference type="NCBI Taxonomy" id="455344"/>
    <lineage>
        <taxon>Bacteria</taxon>
        <taxon>Bacillati</taxon>
        <taxon>Actinomycetota</taxon>
        <taxon>Actinomycetes</taxon>
        <taxon>Pseudonocardiales</taxon>
        <taxon>Pseudonocardiaceae</taxon>
        <taxon>Saccharopolyspora</taxon>
    </lineage>
</organism>
<dbReference type="PANTHER" id="PTHR35369">
    <property type="entry name" value="BLR3025 PROTEIN-RELATED"/>
    <property type="match status" value="1"/>
</dbReference>
<feature type="compositionally biased region" description="Basic and acidic residues" evidence="4">
    <location>
        <begin position="600"/>
        <end position="612"/>
    </location>
</feature>
<accession>A0A840NLM7</accession>
<dbReference type="PANTHER" id="PTHR35369:SF2">
    <property type="entry name" value="BLR3025 PROTEIN"/>
    <property type="match status" value="1"/>
</dbReference>
<gene>
    <name evidence="6" type="ORF">BJ969_005069</name>
</gene>
<evidence type="ECO:0000313" key="7">
    <source>
        <dbReference type="Proteomes" id="UP000580474"/>
    </source>
</evidence>
<name>A0A840NLM7_9PSEU</name>
<dbReference type="SUPFAM" id="SSF56672">
    <property type="entry name" value="DNA/RNA polymerases"/>
    <property type="match status" value="1"/>
</dbReference>
<dbReference type="Gene3D" id="3.40.1170.60">
    <property type="match status" value="1"/>
</dbReference>
<feature type="region of interest" description="Disordered" evidence="4">
    <location>
        <begin position="1"/>
        <end position="25"/>
    </location>
</feature>
<evidence type="ECO:0000313" key="6">
    <source>
        <dbReference type="EMBL" id="MBB5071981.1"/>
    </source>
</evidence>
<dbReference type="InterPro" id="IPR001126">
    <property type="entry name" value="UmuC"/>
</dbReference>
<feature type="domain" description="UmuC" evidence="5">
    <location>
        <begin position="60"/>
        <end position="182"/>
    </location>
</feature>
<proteinExistence type="inferred from homology"/>
<dbReference type="InterPro" id="IPR043128">
    <property type="entry name" value="Rev_trsase/Diguanyl_cyclase"/>
</dbReference>
<keyword evidence="7" id="KW-1185">Reference proteome</keyword>
<dbReference type="EMBL" id="JACHIV010000001">
    <property type="protein sequence ID" value="MBB5071981.1"/>
    <property type="molecule type" value="Genomic_DNA"/>
</dbReference>
<feature type="region of interest" description="Disordered" evidence="4">
    <location>
        <begin position="509"/>
        <end position="543"/>
    </location>
</feature>
<comment type="function">
    <text evidence="3">Poorly processive, error-prone DNA polymerase involved in untargeted mutagenesis. Copies undamaged DNA at stalled replication forks, which arise in vivo from mismatched or misaligned primer ends. These misaligned primers can be extended by PolIV. Exhibits no 3'-5' exonuclease (proofreading) activity. May be involved in translesional synthesis, in conjunction with the beta clamp from PolIII.</text>
</comment>
<evidence type="ECO:0000256" key="1">
    <source>
        <dbReference type="ARBA" id="ARBA00010945"/>
    </source>
</evidence>
<feature type="compositionally biased region" description="Low complexity" evidence="4">
    <location>
        <begin position="517"/>
        <end position="543"/>
    </location>
</feature>
<sequence length="663" mass="69725">MPDDVAGRSSPGRAVEGFADPGAVEPDARPGRAVRRFLVWCPDWPVVAAALADGLGPLAPAAVFSANRVLACSATARDAGVRRGMRRREAQGRCPELAVSEHDPARDARLFEPVVAAVEQLTPGVEIVRPGLVAVPARGPARYFGSEDAAAERLVDQVAARAGVECQVGAADGLFAGVLAARRGVLVAPGGSREFLAPLDIAEIDQPAQRLTTDRAELVDLLRRLGIRTLGEFAALVPGDVATRFGADALLAQRAARGEEERPPDRRRPPPELAVTERLDPPVDRVDAAAFAAKSLAERLHLLLGERGLACTRLGISARTENGEQLHRVWRCAEPLTPADTVDRVRWQLDGWLSARSREPRPTSGVAVLELCPEEVVGAGGLQLDLMRSATGAADARAGRAFVRVQGLLGPDQVLVGIPSGGRDARDRVTLVPWGAERRPQREPDRPWPGRIPAPSPSVLPESPWPATVLDAAGEPVRITSRLELTAPPHRVLVRGRARTVVGWAGPWPLRERWWDPPRGAPDAAGPAASASGAGPEVAGAGVSPGTVARMQVVLAPAGETGRAEPGTVAPVRNLPSGRAPQRPSPGRGHRHAEPAGPGAHDRGGRSSRPDDGSGAEFDANSPGSGATGGPQAAAGGDPDEQGEVALLLVHENDEWWVQGVYR</sequence>
<feature type="region of interest" description="Disordered" evidence="4">
    <location>
        <begin position="436"/>
        <end position="460"/>
    </location>
</feature>
<feature type="compositionally biased region" description="Low complexity" evidence="4">
    <location>
        <begin position="622"/>
        <end position="637"/>
    </location>
</feature>
<feature type="compositionally biased region" description="Basic and acidic residues" evidence="4">
    <location>
        <begin position="436"/>
        <end position="448"/>
    </location>
</feature>
<comment type="similarity">
    <text evidence="1">Belongs to the DNA polymerase type-Y family.</text>
</comment>
<feature type="region of interest" description="Disordered" evidence="4">
    <location>
        <begin position="559"/>
        <end position="644"/>
    </location>
</feature>
<dbReference type="InterPro" id="IPR050356">
    <property type="entry name" value="SulA_CellDiv_inhibitor"/>
</dbReference>
<evidence type="ECO:0000256" key="3">
    <source>
        <dbReference type="ARBA" id="ARBA00025589"/>
    </source>
</evidence>
<feature type="region of interest" description="Disordered" evidence="4">
    <location>
        <begin position="255"/>
        <end position="276"/>
    </location>
</feature>
<dbReference type="Proteomes" id="UP000580474">
    <property type="component" value="Unassembled WGS sequence"/>
</dbReference>
<dbReference type="AlphaFoldDB" id="A0A840NLM7"/>
<evidence type="ECO:0000259" key="5">
    <source>
        <dbReference type="PROSITE" id="PS50173"/>
    </source>
</evidence>
<evidence type="ECO:0000256" key="4">
    <source>
        <dbReference type="SAM" id="MobiDB-lite"/>
    </source>
</evidence>
<protein>
    <submittedName>
        <fullName evidence="6">Protein ImuB</fullName>
    </submittedName>
</protein>
<dbReference type="Pfam" id="PF00817">
    <property type="entry name" value="IMS"/>
    <property type="match status" value="1"/>
</dbReference>
<dbReference type="InterPro" id="IPR043502">
    <property type="entry name" value="DNA/RNA_pol_sf"/>
</dbReference>
<feature type="compositionally biased region" description="Basic and acidic residues" evidence="4">
    <location>
        <begin position="256"/>
        <end position="276"/>
    </location>
</feature>
<dbReference type="PROSITE" id="PS50173">
    <property type="entry name" value="UMUC"/>
    <property type="match status" value="1"/>
</dbReference>